<dbReference type="GO" id="GO:0061640">
    <property type="term" value="P:cytoskeleton-dependent cytokinesis"/>
    <property type="evidence" value="ECO:0007669"/>
    <property type="project" value="InterPro"/>
</dbReference>
<dbReference type="AlphaFoldDB" id="A0A9P6MBV2"/>
<dbReference type="Pfam" id="PF07426">
    <property type="entry name" value="Dynactin_p22"/>
    <property type="match status" value="1"/>
</dbReference>
<accession>A0A9P6MBV2</accession>
<protein>
    <recommendedName>
        <fullName evidence="4">Eukaryotic translation initiation factor 3 30 kDa subunit</fullName>
    </recommendedName>
</protein>
<dbReference type="PANTHER" id="PTHR21681">
    <property type="entry name" value="EUKARYOTIC TRANSLATION INITIATION FACTOR 3 SUBUNIT J"/>
    <property type="match status" value="1"/>
</dbReference>
<dbReference type="OrthoDB" id="16729at2759"/>
<dbReference type="Proteomes" id="UP000749646">
    <property type="component" value="Unassembled WGS sequence"/>
</dbReference>
<dbReference type="PANTHER" id="PTHR21681:SF0">
    <property type="entry name" value="EUKARYOTIC TRANSLATION INITIATION FACTOR 3 SUBUNIT J"/>
    <property type="match status" value="1"/>
</dbReference>
<dbReference type="Gene3D" id="1.10.246.60">
    <property type="entry name" value="Eukaryotic translation initiation factor 3 like domains"/>
    <property type="match status" value="1"/>
</dbReference>
<reference evidence="7" key="1">
    <citation type="journal article" date="2020" name="Fungal Divers.">
        <title>Resolving the Mortierellaceae phylogeny through synthesis of multi-gene phylogenetics and phylogenomics.</title>
        <authorList>
            <person name="Vandepol N."/>
            <person name="Liber J."/>
            <person name="Desiro A."/>
            <person name="Na H."/>
            <person name="Kennedy M."/>
            <person name="Barry K."/>
            <person name="Grigoriev I.V."/>
            <person name="Miller A.N."/>
            <person name="O'Donnell K."/>
            <person name="Stajich J.E."/>
            <person name="Bonito G."/>
        </authorList>
    </citation>
    <scope>NUCLEOTIDE SEQUENCE</scope>
    <source>
        <strain evidence="7">MES-2147</strain>
    </source>
</reference>
<dbReference type="EMBL" id="JAAAHW010003145">
    <property type="protein sequence ID" value="KAF9988036.1"/>
    <property type="molecule type" value="Genomic_DNA"/>
</dbReference>
<dbReference type="InterPro" id="IPR013906">
    <property type="entry name" value="eIF3j"/>
</dbReference>
<sequence length="523" mass="58859">MSDWENEDTVAAPAIPARKQWDGEDVEEDDIKEEWDASSESEEEQETKPVVVKSRKLTLAEKIALRDAEIERKKQAALEKNVIIPEKETEEERLERLQREKNAMIESDIATAADLFGGAKVTDDANKLETMKPKTKDEFNEFTVALVTLIQKHEKQGLYVSFLEGLFRELAQGQGCRDVDVRKFASTLTTVANEKQKAAKDAQKNKKKGSNKPSLVGTKVISTVDTRDYSNDFEEEFEDFIHLPKTVLSTEEQGNCIMLAVASNGNAMNSTTPSGEEQQLQDLESLAQRLRALEKLLAPPPAPKPSVTTNETEIPTEDTPEDVANTLSSPKHSHHSQHHHGQVLHTSGKHGHSHQHQLRQSNLIAGSLSRRIQKIETTVWGAAKERKFDEFLQRYESFKLTNSLHGSHPDRELLTLQAKSELILAAQDDLQKLAEESKEIQALERCSEIGGLKNVESQYPVLSKLETTHIEQYQQNNKISGRMNKLTDDYNTLINTLSEVFLSWDALLTAAEVKMSEVERSRS</sequence>
<dbReference type="InterPro" id="IPR009991">
    <property type="entry name" value="DCTN3"/>
</dbReference>
<evidence type="ECO:0000313" key="8">
    <source>
        <dbReference type="Proteomes" id="UP000749646"/>
    </source>
</evidence>
<comment type="caution">
    <text evidence="7">The sequence shown here is derived from an EMBL/GenBank/DDBJ whole genome shotgun (WGS) entry which is preliminary data.</text>
</comment>
<evidence type="ECO:0000256" key="2">
    <source>
        <dbReference type="ARBA" id="ARBA00022540"/>
    </source>
</evidence>
<evidence type="ECO:0000256" key="5">
    <source>
        <dbReference type="SAM" id="Coils"/>
    </source>
</evidence>
<evidence type="ECO:0000256" key="6">
    <source>
        <dbReference type="SAM" id="MobiDB-lite"/>
    </source>
</evidence>
<evidence type="ECO:0000256" key="4">
    <source>
        <dbReference type="ARBA" id="ARBA00029904"/>
    </source>
</evidence>
<dbReference type="InterPro" id="IPR023194">
    <property type="entry name" value="eIF3-like_dom_sf"/>
</dbReference>
<keyword evidence="8" id="KW-1185">Reference proteome</keyword>
<dbReference type="GO" id="GO:0003743">
    <property type="term" value="F:translation initiation factor activity"/>
    <property type="evidence" value="ECO:0007669"/>
    <property type="project" value="UniProtKB-KW"/>
</dbReference>
<keyword evidence="3" id="KW-0648">Protein biosynthesis</keyword>
<feature type="compositionally biased region" description="Basic residues" evidence="6">
    <location>
        <begin position="331"/>
        <end position="357"/>
    </location>
</feature>
<gene>
    <name evidence="7" type="primary">HCR1</name>
    <name evidence="7" type="ORF">BGZ65_012991</name>
</gene>
<feature type="region of interest" description="Disordered" evidence="6">
    <location>
        <begin position="298"/>
        <end position="357"/>
    </location>
</feature>
<dbReference type="GO" id="GO:0005852">
    <property type="term" value="C:eukaryotic translation initiation factor 3 complex"/>
    <property type="evidence" value="ECO:0007669"/>
    <property type="project" value="InterPro"/>
</dbReference>
<feature type="compositionally biased region" description="Acidic residues" evidence="6">
    <location>
        <begin position="23"/>
        <end position="45"/>
    </location>
</feature>
<feature type="region of interest" description="Disordered" evidence="6">
    <location>
        <begin position="1"/>
        <end position="49"/>
    </location>
</feature>
<dbReference type="GO" id="GO:0005869">
    <property type="term" value="C:dynactin complex"/>
    <property type="evidence" value="ECO:0007669"/>
    <property type="project" value="InterPro"/>
</dbReference>
<dbReference type="Pfam" id="PF08597">
    <property type="entry name" value="eIF3_subunit"/>
    <property type="match status" value="1"/>
</dbReference>
<keyword evidence="1" id="KW-0963">Cytoplasm</keyword>
<feature type="coiled-coil region" evidence="5">
    <location>
        <begin position="416"/>
        <end position="443"/>
    </location>
</feature>
<keyword evidence="5" id="KW-0175">Coiled coil</keyword>
<organism evidence="7 8">
    <name type="scientific">Modicella reniformis</name>
    <dbReference type="NCBI Taxonomy" id="1440133"/>
    <lineage>
        <taxon>Eukaryota</taxon>
        <taxon>Fungi</taxon>
        <taxon>Fungi incertae sedis</taxon>
        <taxon>Mucoromycota</taxon>
        <taxon>Mortierellomycotina</taxon>
        <taxon>Mortierellomycetes</taxon>
        <taxon>Mortierellales</taxon>
        <taxon>Mortierellaceae</taxon>
        <taxon>Modicella</taxon>
    </lineage>
</organism>
<feature type="region of interest" description="Disordered" evidence="6">
    <location>
        <begin position="196"/>
        <end position="215"/>
    </location>
</feature>
<name>A0A9P6MBV2_9FUNG</name>
<keyword evidence="2 7" id="KW-0396">Initiation factor</keyword>
<evidence type="ECO:0000313" key="7">
    <source>
        <dbReference type="EMBL" id="KAF9988036.1"/>
    </source>
</evidence>
<evidence type="ECO:0000256" key="3">
    <source>
        <dbReference type="ARBA" id="ARBA00022917"/>
    </source>
</evidence>
<proteinExistence type="predicted"/>
<evidence type="ECO:0000256" key="1">
    <source>
        <dbReference type="ARBA" id="ARBA00022490"/>
    </source>
</evidence>